<dbReference type="InterPro" id="IPR050959">
    <property type="entry name" value="MarA-like"/>
</dbReference>
<evidence type="ECO:0000313" key="6">
    <source>
        <dbReference type="EMBL" id="MDW2718494.1"/>
    </source>
</evidence>
<reference evidence="6 10" key="3">
    <citation type="submission" date="2023-10" db="EMBL/GenBank/DDBJ databases">
        <title>Fecal carriage and genetic characteristics of carbapenem-resistant Enterobacterales among healthy adults from four provinces of China.</title>
        <authorList>
            <person name="Li Y."/>
            <person name="Zhang R."/>
        </authorList>
    </citation>
    <scope>NUCLEOTIDE SEQUENCE [LARGE SCALE GENOMIC DNA]</scope>
    <source>
        <strain evidence="6 10">HN-157</strain>
    </source>
</reference>
<dbReference type="GO" id="GO:0043565">
    <property type="term" value="F:sequence-specific DNA binding"/>
    <property type="evidence" value="ECO:0007669"/>
    <property type="project" value="InterPro"/>
</dbReference>
<dbReference type="AlphaFoldDB" id="A0A9Q9S2F9"/>
<keyword evidence="9" id="KW-1185">Reference proteome</keyword>
<evidence type="ECO:0000259" key="4">
    <source>
        <dbReference type="PROSITE" id="PS01124"/>
    </source>
</evidence>
<evidence type="ECO:0000313" key="7">
    <source>
        <dbReference type="EMBL" id="VUS22121.1"/>
    </source>
</evidence>
<proteinExistence type="predicted"/>
<evidence type="ECO:0000313" key="9">
    <source>
        <dbReference type="Proteomes" id="UP001221816"/>
    </source>
</evidence>
<keyword evidence="2" id="KW-0238">DNA-binding</keyword>
<gene>
    <name evidence="7" type="primary">tetD_1</name>
    <name evidence="5" type="ORF">PIK62_03575</name>
    <name evidence="6" type="ORF">RYZ49_22110</name>
    <name evidence="7" type="ORF">SB6410_00082</name>
</gene>
<organism evidence="7 8">
    <name type="scientific">Klebsiella pasteurii</name>
    <dbReference type="NCBI Taxonomy" id="2587529"/>
    <lineage>
        <taxon>Bacteria</taxon>
        <taxon>Pseudomonadati</taxon>
        <taxon>Pseudomonadota</taxon>
        <taxon>Gammaproteobacteria</taxon>
        <taxon>Enterobacterales</taxon>
        <taxon>Enterobacteriaceae</taxon>
        <taxon>Klebsiella/Raoultella group</taxon>
        <taxon>Klebsiella</taxon>
    </lineage>
</organism>
<dbReference type="InterPro" id="IPR009057">
    <property type="entry name" value="Homeodomain-like_sf"/>
</dbReference>
<evidence type="ECO:0000313" key="10">
    <source>
        <dbReference type="Proteomes" id="UP001287436"/>
    </source>
</evidence>
<dbReference type="EMBL" id="JAWPBP010000022">
    <property type="protein sequence ID" value="MDW2718494.1"/>
    <property type="molecule type" value="Genomic_DNA"/>
</dbReference>
<evidence type="ECO:0000256" key="2">
    <source>
        <dbReference type="ARBA" id="ARBA00023125"/>
    </source>
</evidence>
<dbReference type="Proteomes" id="UP001221816">
    <property type="component" value="Unassembled WGS sequence"/>
</dbReference>
<reference evidence="5 9" key="2">
    <citation type="submission" date="2023-01" db="EMBL/GenBank/DDBJ databases">
        <authorList>
            <person name="Dale J."/>
        </authorList>
    </citation>
    <scope>NUCLEOTIDE SEQUENCE [LARGE SCALE GENOMIC DNA]</scope>
    <source>
        <strain evidence="5 9">2022EL-01098</strain>
    </source>
</reference>
<evidence type="ECO:0000256" key="1">
    <source>
        <dbReference type="ARBA" id="ARBA00023015"/>
    </source>
</evidence>
<dbReference type="PANTHER" id="PTHR47504">
    <property type="entry name" value="RIGHT ORIGIN-BINDING PROTEIN"/>
    <property type="match status" value="1"/>
</dbReference>
<evidence type="ECO:0000256" key="3">
    <source>
        <dbReference type="ARBA" id="ARBA00023163"/>
    </source>
</evidence>
<dbReference type="SMART" id="SM00342">
    <property type="entry name" value="HTH_ARAC"/>
    <property type="match status" value="1"/>
</dbReference>
<protein>
    <submittedName>
        <fullName evidence="5">AraC family transcriptional regulator</fullName>
    </submittedName>
    <submittedName>
        <fullName evidence="7">Transposon Tn10 TetD protein</fullName>
    </submittedName>
</protein>
<dbReference type="Pfam" id="PF00165">
    <property type="entry name" value="HTH_AraC"/>
    <property type="match status" value="1"/>
</dbReference>
<name>A0A9Q9S2F9_9ENTR</name>
<dbReference type="Proteomes" id="UP000318567">
    <property type="component" value="Unassembled WGS sequence"/>
</dbReference>
<dbReference type="GeneID" id="77229078"/>
<evidence type="ECO:0000313" key="8">
    <source>
        <dbReference type="Proteomes" id="UP000318567"/>
    </source>
</evidence>
<dbReference type="PROSITE" id="PS01124">
    <property type="entry name" value="HTH_ARAC_FAMILY_2"/>
    <property type="match status" value="1"/>
</dbReference>
<dbReference type="Gene3D" id="1.10.10.60">
    <property type="entry name" value="Homeodomain-like"/>
    <property type="match status" value="1"/>
</dbReference>
<dbReference type="EMBL" id="CABGGO010000001">
    <property type="protein sequence ID" value="VUS22121.1"/>
    <property type="molecule type" value="Genomic_DNA"/>
</dbReference>
<dbReference type="GO" id="GO:0003700">
    <property type="term" value="F:DNA-binding transcription factor activity"/>
    <property type="evidence" value="ECO:0007669"/>
    <property type="project" value="InterPro"/>
</dbReference>
<dbReference type="SUPFAM" id="SSF46689">
    <property type="entry name" value="Homeodomain-like"/>
    <property type="match status" value="1"/>
</dbReference>
<dbReference type="InterPro" id="IPR018060">
    <property type="entry name" value="HTH_AraC"/>
</dbReference>
<dbReference type="EMBL" id="JAQNDI010000001">
    <property type="protein sequence ID" value="MDC0691738.1"/>
    <property type="molecule type" value="Genomic_DNA"/>
</dbReference>
<reference evidence="7 8" key="1">
    <citation type="submission" date="2019-07" db="EMBL/GenBank/DDBJ databases">
        <authorList>
            <person name="Brisse S."/>
            <person name="Rodrigues C."/>
            <person name="Thorpe H."/>
        </authorList>
    </citation>
    <scope>NUCLEOTIDE SEQUENCE [LARGE SCALE GENOMIC DNA]</scope>
    <source>
        <strain evidence="7">SB6410</strain>
    </source>
</reference>
<accession>A0A9Q9S2F9</accession>
<keyword evidence="1" id="KW-0805">Transcription regulation</keyword>
<feature type="domain" description="HTH araC/xylS-type" evidence="4">
    <location>
        <begin position="20"/>
        <end position="118"/>
    </location>
</feature>
<dbReference type="RefSeq" id="WP_004129346.1">
    <property type="nucleotide sequence ID" value="NZ_AP035775.1"/>
</dbReference>
<comment type="caution">
    <text evidence="7">The sequence shown here is derived from an EMBL/GenBank/DDBJ whole genome shotgun (WGS) entry which is preliminary data.</text>
</comment>
<keyword evidence="3" id="KW-0804">Transcription</keyword>
<evidence type="ECO:0000313" key="5">
    <source>
        <dbReference type="EMBL" id="MDC0691738.1"/>
    </source>
</evidence>
<sequence>MHHQVQLSDSIISNSQALVNFAIQYIYQNINNNISVYDISEYLQVSRQYVHRIFKKQTGVTVNKFISNKKIEYAIMDIILGIEDTDSAYLKYNFKSKHAFVDQIQHYIHTTPALYSLPALAAYKK</sequence>
<dbReference type="PANTHER" id="PTHR47504:SF5">
    <property type="entry name" value="RIGHT ORIGIN-BINDING PROTEIN"/>
    <property type="match status" value="1"/>
</dbReference>
<dbReference type="Proteomes" id="UP001287436">
    <property type="component" value="Unassembled WGS sequence"/>
</dbReference>